<dbReference type="GO" id="GO:0008270">
    <property type="term" value="F:zinc ion binding"/>
    <property type="evidence" value="ECO:0007669"/>
    <property type="project" value="UniProtKB-KW"/>
</dbReference>
<evidence type="ECO:0000313" key="3">
    <source>
        <dbReference type="Proteomes" id="UP000231586"/>
    </source>
</evidence>
<feature type="domain" description="Elongation factor G-binding protein C-terminal treble-clef zinc-finger" evidence="1">
    <location>
        <begin position="8"/>
        <end position="164"/>
    </location>
</feature>
<name>A0A2M8WTH5_9MICO</name>
<dbReference type="AlphaFoldDB" id="A0A2M8WTH5"/>
<dbReference type="EMBL" id="PGTZ01000007">
    <property type="protein sequence ID" value="PJI94188.1"/>
    <property type="molecule type" value="Genomic_DNA"/>
</dbReference>
<keyword evidence="2" id="KW-0862">Zinc</keyword>
<keyword evidence="2" id="KW-0863">Zinc-finger</keyword>
<dbReference type="InterPro" id="IPR032330">
    <property type="entry name" value="EF-G-binding_C"/>
</dbReference>
<protein>
    <submittedName>
        <fullName evidence="2">Treble-clef zinc-finger protein</fullName>
    </submittedName>
</protein>
<dbReference type="Pfam" id="PF16571">
    <property type="entry name" value="FBP_C"/>
    <property type="match status" value="1"/>
</dbReference>
<dbReference type="Proteomes" id="UP000231586">
    <property type="component" value="Unassembled WGS sequence"/>
</dbReference>
<dbReference type="RefSeq" id="WP_100349760.1">
    <property type="nucleotide sequence ID" value="NZ_PGTZ01000007.1"/>
</dbReference>
<keyword evidence="2" id="KW-0479">Metal-binding</keyword>
<sequence length="168" mass="18694">MIPLTERQIRTSFVNTSKREASQAVLPDLDALDWDRLDYLGWQDRKAPLMSYAVVPVDDEPVGILLRATDPAGRVRRSAVCAWCEDVVETSDVGLFVARRAGAAGRRGDTVGTLICEDFRCSRNVRRRLTATEAGNASDEERAVMTALRIEGLRERSARFVAEVAREV</sequence>
<proteinExistence type="predicted"/>
<evidence type="ECO:0000259" key="1">
    <source>
        <dbReference type="Pfam" id="PF16571"/>
    </source>
</evidence>
<accession>A0A2M8WTH5</accession>
<gene>
    <name evidence="2" type="ORF">CLV34_1675</name>
</gene>
<evidence type="ECO:0000313" key="2">
    <source>
        <dbReference type="EMBL" id="PJI94188.1"/>
    </source>
</evidence>
<dbReference type="OrthoDB" id="4171838at2"/>
<keyword evidence="3" id="KW-1185">Reference proteome</keyword>
<reference evidence="2 3" key="1">
    <citation type="submission" date="2017-11" db="EMBL/GenBank/DDBJ databases">
        <title>Genomic Encyclopedia of Archaeal and Bacterial Type Strains, Phase II (KMG-II): From Individual Species to Whole Genera.</title>
        <authorList>
            <person name="Goeker M."/>
        </authorList>
    </citation>
    <scope>NUCLEOTIDE SEQUENCE [LARGE SCALE GENOMIC DNA]</scope>
    <source>
        <strain evidence="2 3">DSM 22413</strain>
    </source>
</reference>
<organism evidence="2 3">
    <name type="scientific">Luteimicrobium subarcticum</name>
    <dbReference type="NCBI Taxonomy" id="620910"/>
    <lineage>
        <taxon>Bacteria</taxon>
        <taxon>Bacillati</taxon>
        <taxon>Actinomycetota</taxon>
        <taxon>Actinomycetes</taxon>
        <taxon>Micrococcales</taxon>
        <taxon>Luteimicrobium</taxon>
    </lineage>
</organism>
<comment type="caution">
    <text evidence="2">The sequence shown here is derived from an EMBL/GenBank/DDBJ whole genome shotgun (WGS) entry which is preliminary data.</text>
</comment>